<evidence type="ECO:0000313" key="1">
    <source>
        <dbReference type="EMBL" id="MBC8574445.1"/>
    </source>
</evidence>
<sequence>MITADSSITIYNQYDDPETRMTKWNRTVLHGISAFVNTKASLVNGEGRPANESVFRIPSACDKYSLYMPEYDYHCAAHKENFWTLATGDLIVGGVCPVDNIGGISTLDKNHYKAFRVCAVSDNRRGILEPHLKVRCE</sequence>
<comment type="caution">
    <text evidence="1">The sequence shown here is derived from an EMBL/GenBank/DDBJ whole genome shotgun (WGS) entry which is preliminary data.</text>
</comment>
<gene>
    <name evidence="1" type="ORF">H8716_15440</name>
</gene>
<protein>
    <submittedName>
        <fullName evidence="1">Uncharacterized protein</fullName>
    </submittedName>
</protein>
<organism evidence="1 2">
    <name type="scientific">Jingyaoa shaoxingensis</name>
    <dbReference type="NCBI Taxonomy" id="2763671"/>
    <lineage>
        <taxon>Bacteria</taxon>
        <taxon>Bacillati</taxon>
        <taxon>Bacillota</taxon>
        <taxon>Clostridia</taxon>
        <taxon>Lachnospirales</taxon>
        <taxon>Lachnospiraceae</taxon>
        <taxon>Jingyaoa</taxon>
    </lineage>
</organism>
<dbReference type="InterPro" id="IPR046639">
    <property type="entry name" value="DUF6751"/>
</dbReference>
<dbReference type="RefSeq" id="WP_249309906.1">
    <property type="nucleotide sequence ID" value="NZ_JACRSZ010000022.1"/>
</dbReference>
<reference evidence="1 2" key="1">
    <citation type="submission" date="2020-08" db="EMBL/GenBank/DDBJ databases">
        <title>Genome public.</title>
        <authorList>
            <person name="Liu C."/>
            <person name="Sun Q."/>
        </authorList>
    </citation>
    <scope>NUCLEOTIDE SEQUENCE [LARGE SCALE GENOMIC DNA]</scope>
    <source>
        <strain evidence="1 2">NSJ-46</strain>
    </source>
</reference>
<proteinExistence type="predicted"/>
<name>A0ABR7NDF6_9FIRM</name>
<accession>A0ABR7NDF6</accession>
<evidence type="ECO:0000313" key="2">
    <source>
        <dbReference type="Proteomes" id="UP000657421"/>
    </source>
</evidence>
<keyword evidence="2" id="KW-1185">Reference proteome</keyword>
<dbReference type="Pfam" id="PF20536">
    <property type="entry name" value="DUF6751"/>
    <property type="match status" value="1"/>
</dbReference>
<dbReference type="Proteomes" id="UP000657421">
    <property type="component" value="Unassembled WGS sequence"/>
</dbReference>
<dbReference type="EMBL" id="JACRSZ010000022">
    <property type="protein sequence ID" value="MBC8574445.1"/>
    <property type="molecule type" value="Genomic_DNA"/>
</dbReference>